<keyword evidence="2" id="KW-1185">Reference proteome</keyword>
<evidence type="ECO:0000313" key="2">
    <source>
        <dbReference type="Proteomes" id="UP000008549"/>
    </source>
</evidence>
<dbReference type="CTD" id="68919321"/>
<dbReference type="RefSeq" id="XP_045097870.1">
    <property type="nucleotide sequence ID" value="XM_045240101.1"/>
</dbReference>
<name>B6IEG7_CAEBR</name>
<dbReference type="KEGG" id="cbr:CBG_27872"/>
<reference evidence="1 2" key="2">
    <citation type="journal article" date="2011" name="PLoS Genet.">
        <title>Caenorhabditis briggsae recombinant inbred line genotypes reveal inter-strain incompatibility and the evolution of recombination.</title>
        <authorList>
            <person name="Ross J.A."/>
            <person name="Koboldt D.C."/>
            <person name="Staisch J.E."/>
            <person name="Chamberlin H.M."/>
            <person name="Gupta B.P."/>
            <person name="Miller R.D."/>
            <person name="Baird S.E."/>
            <person name="Haag E.S."/>
        </authorList>
    </citation>
    <scope>NUCLEOTIDE SEQUENCE [LARGE SCALE GENOMIC DNA]</scope>
    <source>
        <strain evidence="1 2">AF16</strain>
    </source>
</reference>
<protein>
    <submittedName>
        <fullName evidence="1">Protein CBG27872</fullName>
    </submittedName>
</protein>
<evidence type="ECO:0000313" key="1">
    <source>
        <dbReference type="EMBL" id="CAR98297.1"/>
    </source>
</evidence>
<proteinExistence type="predicted"/>
<gene>
    <name evidence="1" type="ORF">CBG27872</name>
    <name evidence="1" type="ORF">CBG_27872</name>
</gene>
<dbReference type="EMBL" id="HE601409">
    <property type="protein sequence ID" value="CAR98297.1"/>
    <property type="molecule type" value="Genomic_DNA"/>
</dbReference>
<sequence>MYYRSRAVL</sequence>
<dbReference type="InParanoid" id="B6IEG7"/>
<dbReference type="Proteomes" id="UP000008549">
    <property type="component" value="Unassembled WGS sequence"/>
</dbReference>
<reference evidence="1 2" key="1">
    <citation type="journal article" date="2003" name="PLoS Biol.">
        <title>The genome sequence of Caenorhabditis briggsae: a platform for comparative genomics.</title>
        <authorList>
            <person name="Stein L.D."/>
            <person name="Bao Z."/>
            <person name="Blasiar D."/>
            <person name="Blumenthal T."/>
            <person name="Brent M.R."/>
            <person name="Chen N."/>
            <person name="Chinwalla A."/>
            <person name="Clarke L."/>
            <person name="Clee C."/>
            <person name="Coghlan A."/>
            <person name="Coulson A."/>
            <person name="D'Eustachio P."/>
            <person name="Fitch D.H."/>
            <person name="Fulton L.A."/>
            <person name="Fulton R.E."/>
            <person name="Griffiths-Jones S."/>
            <person name="Harris T.W."/>
            <person name="Hillier L.W."/>
            <person name="Kamath R."/>
            <person name="Kuwabara P.E."/>
            <person name="Mardis E.R."/>
            <person name="Marra M.A."/>
            <person name="Miner T.L."/>
            <person name="Minx P."/>
            <person name="Mullikin J.C."/>
            <person name="Plumb R.W."/>
            <person name="Rogers J."/>
            <person name="Schein J.E."/>
            <person name="Sohrmann M."/>
            <person name="Spieth J."/>
            <person name="Stajich J.E."/>
            <person name="Wei C."/>
            <person name="Willey D."/>
            <person name="Wilson R.K."/>
            <person name="Durbin R."/>
            <person name="Waterston R.H."/>
        </authorList>
    </citation>
    <scope>NUCLEOTIDE SEQUENCE [LARGE SCALE GENOMIC DNA]</scope>
    <source>
        <strain evidence="1 2">AF16</strain>
    </source>
</reference>
<accession>B6IEG7</accession>
<dbReference type="GeneID" id="68919321"/>
<organism evidence="1 2">
    <name type="scientific">Caenorhabditis briggsae</name>
    <dbReference type="NCBI Taxonomy" id="6238"/>
    <lineage>
        <taxon>Eukaryota</taxon>
        <taxon>Metazoa</taxon>
        <taxon>Ecdysozoa</taxon>
        <taxon>Nematoda</taxon>
        <taxon>Chromadorea</taxon>
        <taxon>Rhabditida</taxon>
        <taxon>Rhabditina</taxon>
        <taxon>Rhabditomorpha</taxon>
        <taxon>Rhabditoidea</taxon>
        <taxon>Rhabditidae</taxon>
        <taxon>Peloderinae</taxon>
        <taxon>Caenorhabditis</taxon>
    </lineage>
</organism>